<proteinExistence type="predicted"/>
<evidence type="ECO:0000313" key="2">
    <source>
        <dbReference type="Proteomes" id="UP000814128"/>
    </source>
</evidence>
<organism evidence="1 2">
    <name type="scientific">Vararia minispora EC-137</name>
    <dbReference type="NCBI Taxonomy" id="1314806"/>
    <lineage>
        <taxon>Eukaryota</taxon>
        <taxon>Fungi</taxon>
        <taxon>Dikarya</taxon>
        <taxon>Basidiomycota</taxon>
        <taxon>Agaricomycotina</taxon>
        <taxon>Agaricomycetes</taxon>
        <taxon>Russulales</taxon>
        <taxon>Lachnocladiaceae</taxon>
        <taxon>Vararia</taxon>
    </lineage>
</organism>
<evidence type="ECO:0000313" key="1">
    <source>
        <dbReference type="EMBL" id="KAI0028988.1"/>
    </source>
</evidence>
<reference evidence="1" key="1">
    <citation type="submission" date="2021-02" db="EMBL/GenBank/DDBJ databases">
        <authorList>
            <consortium name="DOE Joint Genome Institute"/>
            <person name="Ahrendt S."/>
            <person name="Looney B.P."/>
            <person name="Miyauchi S."/>
            <person name="Morin E."/>
            <person name="Drula E."/>
            <person name="Courty P.E."/>
            <person name="Chicoki N."/>
            <person name="Fauchery L."/>
            <person name="Kohler A."/>
            <person name="Kuo A."/>
            <person name="Labutti K."/>
            <person name="Pangilinan J."/>
            <person name="Lipzen A."/>
            <person name="Riley R."/>
            <person name="Andreopoulos W."/>
            <person name="He G."/>
            <person name="Johnson J."/>
            <person name="Barry K.W."/>
            <person name="Grigoriev I.V."/>
            <person name="Nagy L."/>
            <person name="Hibbett D."/>
            <person name="Henrissat B."/>
            <person name="Matheny P.B."/>
            <person name="Labbe J."/>
            <person name="Martin F."/>
        </authorList>
    </citation>
    <scope>NUCLEOTIDE SEQUENCE</scope>
    <source>
        <strain evidence="1">EC-137</strain>
    </source>
</reference>
<protein>
    <submittedName>
        <fullName evidence="1">PLP-dependent transferase</fullName>
    </submittedName>
</protein>
<dbReference type="EMBL" id="MU273707">
    <property type="protein sequence ID" value="KAI0028988.1"/>
    <property type="molecule type" value="Genomic_DNA"/>
</dbReference>
<dbReference type="Proteomes" id="UP000814128">
    <property type="component" value="Unassembled WGS sequence"/>
</dbReference>
<gene>
    <name evidence="1" type="ORF">K488DRAFT_89194</name>
</gene>
<keyword evidence="2" id="KW-1185">Reference proteome</keyword>
<keyword evidence="1" id="KW-0808">Transferase</keyword>
<comment type="caution">
    <text evidence="1">The sequence shown here is derived from an EMBL/GenBank/DDBJ whole genome shotgun (WGS) entry which is preliminary data.</text>
</comment>
<accession>A0ACB8QBB8</accession>
<reference evidence="1" key="2">
    <citation type="journal article" date="2022" name="New Phytol.">
        <title>Evolutionary transition to the ectomycorrhizal habit in the genomes of a hyperdiverse lineage of mushroom-forming fungi.</title>
        <authorList>
            <person name="Looney B."/>
            <person name="Miyauchi S."/>
            <person name="Morin E."/>
            <person name="Drula E."/>
            <person name="Courty P.E."/>
            <person name="Kohler A."/>
            <person name="Kuo A."/>
            <person name="LaButti K."/>
            <person name="Pangilinan J."/>
            <person name="Lipzen A."/>
            <person name="Riley R."/>
            <person name="Andreopoulos W."/>
            <person name="He G."/>
            <person name="Johnson J."/>
            <person name="Nolan M."/>
            <person name="Tritt A."/>
            <person name="Barry K.W."/>
            <person name="Grigoriev I.V."/>
            <person name="Nagy L.G."/>
            <person name="Hibbett D."/>
            <person name="Henrissat B."/>
            <person name="Matheny P.B."/>
            <person name="Labbe J."/>
            <person name="Martin F.M."/>
        </authorList>
    </citation>
    <scope>NUCLEOTIDE SEQUENCE</scope>
    <source>
        <strain evidence="1">EC-137</strain>
    </source>
</reference>
<name>A0ACB8QBB8_9AGAM</name>
<sequence>MSDFELPPLELQGTPPAFGHEMLKYFCFEEGYVNLNHGSYGSLPVPVFDYCTKVARSIEANPDKFVRIALPNVLRGLRERMAPFVGAQPDEVVFVQNASHGINTVLRNLEWHPGDIIVSATTTYNAVERVIHYLHDITPHPSLSVAPLNFPNTRAQIINDFRKHIQILVADIAVRQKDVKDGSKLKIVAVIDSLVSNPGIYLPWKEMVKICRAEGVWTVVDAAHSLGQEVDITLNEVNPDFWVSNCHKWLYAKRGCAILYVPKRNQHLIKSPIPTPFSYHSPDDPEPSNFIEMFGWTGTIDHTPCLSVHAALDFRAWLGGEHKINDYCRSLVLAGAKRLAELLGTRVMDSSADGELTLNMANVALPLSPRVPNTPMNGTILMLKLLDEAKVGAPVFFHNGVWWTRVSAQLWNEMSDFEYLAEALKNACKEIEEDNAPDDGVSAKL</sequence>